<comment type="caution">
    <text evidence="1">The sequence shown here is derived from an EMBL/GenBank/DDBJ whole genome shotgun (WGS) entry which is preliminary data.</text>
</comment>
<name>X1PNS7_9ZZZZ</name>
<reference evidence="1" key="1">
    <citation type="journal article" date="2014" name="Front. Microbiol.">
        <title>High frequency of phylogenetically diverse reductive dehalogenase-homologous genes in deep subseafloor sedimentary metagenomes.</title>
        <authorList>
            <person name="Kawai M."/>
            <person name="Futagami T."/>
            <person name="Toyoda A."/>
            <person name="Takaki Y."/>
            <person name="Nishi S."/>
            <person name="Hori S."/>
            <person name="Arai W."/>
            <person name="Tsubouchi T."/>
            <person name="Morono Y."/>
            <person name="Uchiyama I."/>
            <person name="Ito T."/>
            <person name="Fujiyama A."/>
            <person name="Inagaki F."/>
            <person name="Takami H."/>
        </authorList>
    </citation>
    <scope>NUCLEOTIDE SEQUENCE</scope>
    <source>
        <strain evidence="1">Expedition CK06-06</strain>
    </source>
</reference>
<dbReference type="EMBL" id="BARV01026728">
    <property type="protein sequence ID" value="GAI44186.1"/>
    <property type="molecule type" value="Genomic_DNA"/>
</dbReference>
<proteinExistence type="predicted"/>
<accession>X1PNS7</accession>
<organism evidence="1">
    <name type="scientific">marine sediment metagenome</name>
    <dbReference type="NCBI Taxonomy" id="412755"/>
    <lineage>
        <taxon>unclassified sequences</taxon>
        <taxon>metagenomes</taxon>
        <taxon>ecological metagenomes</taxon>
    </lineage>
</organism>
<gene>
    <name evidence="1" type="ORF">S06H3_43140</name>
</gene>
<feature type="non-terminal residue" evidence="1">
    <location>
        <position position="1"/>
    </location>
</feature>
<dbReference type="AlphaFoldDB" id="X1PNS7"/>
<evidence type="ECO:0000313" key="1">
    <source>
        <dbReference type="EMBL" id="GAI44186.1"/>
    </source>
</evidence>
<sequence length="210" mass="23929">SLIVKVWGIADSYGSGVGYKIHSWTDNEAWALIYLEAENEPIPFENVYFQWTDNKWSMKSRKAWHVPSPSRALSIIDYTIHTLTISYSPEFSEIPCLTHFIPVVKNSSRWPAFVASVKLKLENSTNRYEKSYSTMGRSIEGIVGPWETTAIWYGGGAAAAHLYWYEDENLPPPTKLLRMDHLEGKTFEITITLKDGAETVLAENTFTHTF</sequence>
<protein>
    <submittedName>
        <fullName evidence="1">Uncharacterized protein</fullName>
    </submittedName>
</protein>